<dbReference type="Proteomes" id="UP001168877">
    <property type="component" value="Unassembled WGS sequence"/>
</dbReference>
<name>A0AA39SDB8_ACESA</name>
<keyword evidence="2" id="KW-1185">Reference proteome</keyword>
<reference evidence="1" key="2">
    <citation type="submission" date="2023-06" db="EMBL/GenBank/DDBJ databases">
        <authorList>
            <person name="Swenson N.G."/>
            <person name="Wegrzyn J.L."/>
            <person name="Mcevoy S.L."/>
        </authorList>
    </citation>
    <scope>NUCLEOTIDE SEQUENCE</scope>
    <source>
        <strain evidence="1">NS2018</strain>
        <tissue evidence="1">Leaf</tissue>
    </source>
</reference>
<protein>
    <submittedName>
        <fullName evidence="1">Uncharacterized protein</fullName>
    </submittedName>
</protein>
<organism evidence="1 2">
    <name type="scientific">Acer saccharum</name>
    <name type="common">Sugar maple</name>
    <dbReference type="NCBI Taxonomy" id="4024"/>
    <lineage>
        <taxon>Eukaryota</taxon>
        <taxon>Viridiplantae</taxon>
        <taxon>Streptophyta</taxon>
        <taxon>Embryophyta</taxon>
        <taxon>Tracheophyta</taxon>
        <taxon>Spermatophyta</taxon>
        <taxon>Magnoliopsida</taxon>
        <taxon>eudicotyledons</taxon>
        <taxon>Gunneridae</taxon>
        <taxon>Pentapetalae</taxon>
        <taxon>rosids</taxon>
        <taxon>malvids</taxon>
        <taxon>Sapindales</taxon>
        <taxon>Sapindaceae</taxon>
        <taxon>Hippocastanoideae</taxon>
        <taxon>Acereae</taxon>
        <taxon>Acer</taxon>
    </lineage>
</organism>
<dbReference type="AlphaFoldDB" id="A0AA39SDB8"/>
<comment type="caution">
    <text evidence="1">The sequence shown here is derived from an EMBL/GenBank/DDBJ whole genome shotgun (WGS) entry which is preliminary data.</text>
</comment>
<gene>
    <name evidence="1" type="ORF">LWI29_032150</name>
</gene>
<dbReference type="EMBL" id="JAUESC010000382">
    <property type="protein sequence ID" value="KAK0587975.1"/>
    <property type="molecule type" value="Genomic_DNA"/>
</dbReference>
<reference evidence="1" key="1">
    <citation type="journal article" date="2022" name="Plant J.">
        <title>Strategies of tolerance reflected in two North American maple genomes.</title>
        <authorList>
            <person name="McEvoy S.L."/>
            <person name="Sezen U.U."/>
            <person name="Trouern-Trend A."/>
            <person name="McMahon S.M."/>
            <person name="Schaberg P.G."/>
            <person name="Yang J."/>
            <person name="Wegrzyn J.L."/>
            <person name="Swenson N.G."/>
        </authorList>
    </citation>
    <scope>NUCLEOTIDE SEQUENCE</scope>
    <source>
        <strain evidence="1">NS2018</strain>
    </source>
</reference>
<evidence type="ECO:0000313" key="1">
    <source>
        <dbReference type="EMBL" id="KAK0587975.1"/>
    </source>
</evidence>
<accession>A0AA39SDB8</accession>
<proteinExistence type="predicted"/>
<evidence type="ECO:0000313" key="2">
    <source>
        <dbReference type="Proteomes" id="UP001168877"/>
    </source>
</evidence>
<sequence>MLDNEKRIISFCRNEFEKIRKEMKGAEQDDEAVVEEDVGGKATSDKAAIEEDVGGKAAIEEDVEEVGELQDVAFVRTASEQDSLGEGVKLGKGGEVVREMRLLFRVLRLLDLLQSRVMGRSRYDFVMYTIYNI</sequence>